<feature type="signal peptide" evidence="6">
    <location>
        <begin position="1"/>
        <end position="35"/>
    </location>
</feature>
<dbReference type="InterPro" id="IPR016035">
    <property type="entry name" value="Acyl_Trfase/lysoPLipase"/>
</dbReference>
<dbReference type="InterPro" id="IPR002641">
    <property type="entry name" value="PNPLA_dom"/>
</dbReference>
<feature type="active site" description="Nucleophile" evidence="5">
    <location>
        <position position="84"/>
    </location>
</feature>
<dbReference type="PROSITE" id="PS51635">
    <property type="entry name" value="PNPLA"/>
    <property type="match status" value="1"/>
</dbReference>
<dbReference type="GO" id="GO:0016042">
    <property type="term" value="P:lipid catabolic process"/>
    <property type="evidence" value="ECO:0007669"/>
    <property type="project" value="UniProtKB-UniRule"/>
</dbReference>
<reference evidence="8 9" key="1">
    <citation type="submission" date="2019-09" db="EMBL/GenBank/DDBJ databases">
        <title>Wenzhouxiangella sp. Genome sequencing and assembly.</title>
        <authorList>
            <person name="Zhang R."/>
        </authorList>
    </citation>
    <scope>NUCLEOTIDE SEQUENCE [LARGE SCALE GENOMIC DNA]</scope>
    <source>
        <strain evidence="8 9">W260</strain>
    </source>
</reference>
<evidence type="ECO:0000259" key="7">
    <source>
        <dbReference type="PROSITE" id="PS51635"/>
    </source>
</evidence>
<sequence>MRKPVGMMRWPTAFWNCVLAATALFGLTITSTSVAQTCHESGNDNRPRVGLVLGGGGARGYAHVGVLKYLEEMRVPIDYIAGTSMGAIVGGFLASGMSAGEIEALISETDWNSVFSGDAARQNEPLRRKSDDELGLFGPKFGVGKDSSFLPGGVVAGQNILLLFEDTIGRRVQVNDFDHLPIPYRAVATDIAVGQHVVLSQGSISAAMRASMAVPGVFDPVRLDGHLLVDGGLTRNLPIDVVRQMGADVVIAVDVGTPLMPEDRIGNVISVVEQMTALLVIRNTEQQVDSLGDGDILVRPELGFDISSSDFDAYDDAIPVGYAGAEQQGDALSRLSMGNEAWAEWRRGIQACETGEPVVHFVQLDNQSRFSDDVLRNMIHVPVGEPLDVEQIEGDMQNIYGLGFIRLATYHLLEENGQTGIRVSVVQDQRGTDFLETGLTISGNRRGSTINIQAGYLVTDLDERGSEARAVVQLGEDIGLLGDIYKYMDDGLRWYANPELAYSRRSLLIFDDTGVPLADAEIEESWVEVTMGRNIGRSLSLYGSLARYVGEVKPQIGVPFEPSDFDGGEWAVGVTLDRLDDLFLPSNGALGGLEYVRSDESLGADDEFEQIRFNGLLAKSWGRHNIMGGWRYNITLDNNAPLYALFTGGGFLNMSGFEPAEINGENFGMVLGGYRYQVRQGGIMPGYVGGTIEYGNAADDHKDLFSDGIWNGSLYFAYNSPLGPIYMGYGWNEDRSGLLFLRLGAVIGDQSIGRR</sequence>
<evidence type="ECO:0000256" key="4">
    <source>
        <dbReference type="ARBA" id="ARBA00023098"/>
    </source>
</evidence>
<feature type="short sequence motif" description="GXSXG" evidence="5">
    <location>
        <begin position="82"/>
        <end position="86"/>
    </location>
</feature>
<name>A0A5N0TAP5_9GAMM</name>
<evidence type="ECO:0000256" key="2">
    <source>
        <dbReference type="ARBA" id="ARBA00022801"/>
    </source>
</evidence>
<keyword evidence="9" id="KW-1185">Reference proteome</keyword>
<dbReference type="SUPFAM" id="SSF52151">
    <property type="entry name" value="FabD/lysophospholipase-like"/>
    <property type="match status" value="1"/>
</dbReference>
<dbReference type="GO" id="GO:0046470">
    <property type="term" value="P:phosphatidylcholine metabolic process"/>
    <property type="evidence" value="ECO:0007669"/>
    <property type="project" value="InterPro"/>
</dbReference>
<dbReference type="GO" id="GO:0004622">
    <property type="term" value="F:phosphatidylcholine lysophospholipase activity"/>
    <property type="evidence" value="ECO:0007669"/>
    <property type="project" value="InterPro"/>
</dbReference>
<feature type="active site" description="Proton acceptor" evidence="5">
    <location>
        <position position="230"/>
    </location>
</feature>
<accession>A0A5N0TAP5</accession>
<dbReference type="AlphaFoldDB" id="A0A5N0TAP5"/>
<evidence type="ECO:0000313" key="9">
    <source>
        <dbReference type="Proteomes" id="UP000325372"/>
    </source>
</evidence>
<evidence type="ECO:0000313" key="8">
    <source>
        <dbReference type="EMBL" id="KAA9130419.1"/>
    </source>
</evidence>
<keyword evidence="4 5" id="KW-0443">Lipid metabolism</keyword>
<keyword evidence="2 5" id="KW-0378">Hydrolase</keyword>
<dbReference type="CDD" id="cd07205">
    <property type="entry name" value="Pat_PNPLA6_PNPLA7_NTE1_like"/>
    <property type="match status" value="1"/>
</dbReference>
<dbReference type="EMBL" id="VYXP01000007">
    <property type="protein sequence ID" value="KAA9130419.1"/>
    <property type="molecule type" value="Genomic_DNA"/>
</dbReference>
<proteinExistence type="inferred from homology"/>
<dbReference type="PROSITE" id="PS01237">
    <property type="entry name" value="UPF0028"/>
    <property type="match status" value="1"/>
</dbReference>
<organism evidence="8 9">
    <name type="scientific">Marinihelvus fidelis</name>
    <dbReference type="NCBI Taxonomy" id="2613842"/>
    <lineage>
        <taxon>Bacteria</taxon>
        <taxon>Pseudomonadati</taxon>
        <taxon>Pseudomonadota</taxon>
        <taxon>Gammaproteobacteria</taxon>
        <taxon>Chromatiales</taxon>
        <taxon>Wenzhouxiangellaceae</taxon>
        <taxon>Marinihelvus</taxon>
    </lineage>
</organism>
<dbReference type="Proteomes" id="UP000325372">
    <property type="component" value="Unassembled WGS sequence"/>
</dbReference>
<feature type="short sequence motif" description="GXGXXG" evidence="5">
    <location>
        <begin position="55"/>
        <end position="60"/>
    </location>
</feature>
<dbReference type="Gene3D" id="3.40.1090.10">
    <property type="entry name" value="Cytosolic phospholipase A2 catalytic domain"/>
    <property type="match status" value="2"/>
</dbReference>
<dbReference type="InterPro" id="IPR001423">
    <property type="entry name" value="LysoPLipase_patatin_CS"/>
</dbReference>
<dbReference type="Pfam" id="PF01734">
    <property type="entry name" value="Patatin"/>
    <property type="match status" value="1"/>
</dbReference>
<evidence type="ECO:0000256" key="5">
    <source>
        <dbReference type="PROSITE-ProRule" id="PRU01161"/>
    </source>
</evidence>
<gene>
    <name evidence="8" type="ORF">F3N42_11970</name>
</gene>
<dbReference type="PANTHER" id="PTHR14226:SF29">
    <property type="entry name" value="NEUROPATHY TARGET ESTERASE SWS"/>
    <property type="match status" value="1"/>
</dbReference>
<feature type="chain" id="PRO_5024439765" evidence="6">
    <location>
        <begin position="36"/>
        <end position="755"/>
    </location>
</feature>
<feature type="domain" description="PNPLA" evidence="7">
    <location>
        <begin position="51"/>
        <end position="243"/>
    </location>
</feature>
<keyword evidence="3 5" id="KW-0442">Lipid degradation</keyword>
<keyword evidence="6" id="KW-0732">Signal</keyword>
<evidence type="ECO:0000256" key="1">
    <source>
        <dbReference type="ARBA" id="ARBA00006636"/>
    </source>
</evidence>
<evidence type="ECO:0000256" key="6">
    <source>
        <dbReference type="SAM" id="SignalP"/>
    </source>
</evidence>
<dbReference type="Gene3D" id="2.40.160.50">
    <property type="entry name" value="membrane protein fhac: a member of the omp85/tpsb transporter family"/>
    <property type="match status" value="1"/>
</dbReference>
<dbReference type="InterPro" id="IPR050301">
    <property type="entry name" value="NTE"/>
</dbReference>
<dbReference type="PANTHER" id="PTHR14226">
    <property type="entry name" value="NEUROPATHY TARGET ESTERASE/SWISS CHEESE D.MELANOGASTER"/>
    <property type="match status" value="1"/>
</dbReference>
<comment type="similarity">
    <text evidence="1">Belongs to the NTE family.</text>
</comment>
<feature type="short sequence motif" description="DGA/G" evidence="5">
    <location>
        <begin position="230"/>
        <end position="232"/>
    </location>
</feature>
<evidence type="ECO:0000256" key="3">
    <source>
        <dbReference type="ARBA" id="ARBA00022963"/>
    </source>
</evidence>
<protein>
    <submittedName>
        <fullName evidence="8">Patatin</fullName>
    </submittedName>
</protein>
<comment type="caution">
    <text evidence="8">The sequence shown here is derived from an EMBL/GenBank/DDBJ whole genome shotgun (WGS) entry which is preliminary data.</text>
</comment>